<feature type="transmembrane region" description="Helical" evidence="6">
    <location>
        <begin position="188"/>
        <end position="206"/>
    </location>
</feature>
<dbReference type="AlphaFoldDB" id="E3I7R4"/>
<sequence>MLYLLCGATLLASLVLGGGTHSGFLGDVVVQLLSIPLLILALWAAFSDEPARKEKGRIALALCGGLTLVVVLQVLPFPFDTWSGGARLFSEGAETPFTLPSSWNPLSIAPQATWAAAVSLLVPLAIFCSVLQLDLTQRMVLCWGVFGFGVVSLALGFIQVAAGTESSLRFFEITNPTEAVGFFANRNHFAALLNVTLVLSALWLNATMESSLKSGGSRTRSILWLAAAGTLVVAVLAGLMMARSRAGVFIAAGVLAGVAAMMILHRLSEHTSEEPRHTWRGRRFSLAVAMFAALFAVHFGLAGFLTRFESNMADDARIPLTKTTLETALKGLPFGTGLGSFVPVYATVEKSADATAGFANRAHNDLAEILLETGIIGAALLVAFLGWFGRKVMTAWGRSPRDDDPRQAALARAATLIVALLLAHSLVDYPLRTTALSVTFAFFSALLVSPLSVPRVELPKSPSGGGRVRQRHTEAPVGGAWSPGVPWPESWQNRTTGT</sequence>
<dbReference type="HOGENOM" id="CLU_035700_0_0_5"/>
<evidence type="ECO:0000256" key="4">
    <source>
        <dbReference type="ARBA" id="ARBA00023136"/>
    </source>
</evidence>
<comment type="subcellular location">
    <subcellularLocation>
        <location evidence="1">Membrane</location>
        <topology evidence="1">Multi-pass membrane protein</topology>
    </subcellularLocation>
</comment>
<accession>E3I7R4</accession>
<feature type="transmembrane region" description="Helical" evidence="6">
    <location>
        <begin position="28"/>
        <end position="46"/>
    </location>
</feature>
<dbReference type="PANTHER" id="PTHR37422:SF13">
    <property type="entry name" value="LIPOPOLYSACCHARIDE BIOSYNTHESIS PROTEIN PA4999-RELATED"/>
    <property type="match status" value="1"/>
</dbReference>
<dbReference type="OrthoDB" id="7628239at2"/>
<dbReference type="Pfam" id="PF04932">
    <property type="entry name" value="Wzy_C"/>
    <property type="match status" value="1"/>
</dbReference>
<organism evidence="8 9">
    <name type="scientific">Rhodomicrobium vannielii (strain ATCC 17100 / DSM 162 / LMG 4299 / NCIMB 10020 / ATH 3.1.1)</name>
    <dbReference type="NCBI Taxonomy" id="648757"/>
    <lineage>
        <taxon>Bacteria</taxon>
        <taxon>Pseudomonadati</taxon>
        <taxon>Pseudomonadota</taxon>
        <taxon>Alphaproteobacteria</taxon>
        <taxon>Hyphomicrobiales</taxon>
        <taxon>Hyphomicrobiaceae</taxon>
        <taxon>Rhodomicrobium</taxon>
    </lineage>
</organism>
<feature type="transmembrane region" description="Helical" evidence="6">
    <location>
        <begin position="409"/>
        <end position="427"/>
    </location>
</feature>
<feature type="transmembrane region" description="Helical" evidence="6">
    <location>
        <begin position="369"/>
        <end position="388"/>
    </location>
</feature>
<feature type="transmembrane region" description="Helical" evidence="6">
    <location>
        <begin position="58"/>
        <end position="79"/>
    </location>
</feature>
<feature type="transmembrane region" description="Helical" evidence="6">
    <location>
        <begin position="433"/>
        <end position="453"/>
    </location>
</feature>
<keyword evidence="4 6" id="KW-0472">Membrane</keyword>
<proteinExistence type="predicted"/>
<dbReference type="Proteomes" id="UP000001399">
    <property type="component" value="Chromosome"/>
</dbReference>
<evidence type="ECO:0000313" key="8">
    <source>
        <dbReference type="EMBL" id="ADP69680.1"/>
    </source>
</evidence>
<evidence type="ECO:0000256" key="6">
    <source>
        <dbReference type="SAM" id="Phobius"/>
    </source>
</evidence>
<feature type="transmembrane region" description="Helical" evidence="6">
    <location>
        <begin position="140"/>
        <end position="162"/>
    </location>
</feature>
<dbReference type="EMBL" id="CP002292">
    <property type="protein sequence ID" value="ADP69680.1"/>
    <property type="molecule type" value="Genomic_DNA"/>
</dbReference>
<evidence type="ECO:0000313" key="9">
    <source>
        <dbReference type="Proteomes" id="UP000001399"/>
    </source>
</evidence>
<reference evidence="9" key="1">
    <citation type="journal article" date="2011" name="J. Bacteriol.">
        <title>Genome sequences of eight morphologically diverse alphaproteobacteria.</title>
        <authorList>
            <consortium name="US DOE Joint Genome Institute"/>
            <person name="Brown P.J."/>
            <person name="Kysela D.T."/>
            <person name="Buechlein A."/>
            <person name="Hemmerich C."/>
            <person name="Brun Y.V."/>
        </authorList>
    </citation>
    <scope>NUCLEOTIDE SEQUENCE [LARGE SCALE GENOMIC DNA]</scope>
    <source>
        <strain evidence="9">ATCC 17100 / ATH 3.1.1 / DSM 162 / LMG 4299</strain>
    </source>
</reference>
<dbReference type="InterPro" id="IPR007016">
    <property type="entry name" value="O-antigen_ligase-rel_domated"/>
</dbReference>
<feature type="transmembrane region" description="Helical" evidence="6">
    <location>
        <begin position="284"/>
        <end position="305"/>
    </location>
</feature>
<dbReference type="KEGG" id="rva:Rvan_0394"/>
<dbReference type="eggNOG" id="COG3307">
    <property type="taxonomic scope" value="Bacteria"/>
</dbReference>
<feature type="region of interest" description="Disordered" evidence="5">
    <location>
        <begin position="458"/>
        <end position="498"/>
    </location>
</feature>
<feature type="transmembrane region" description="Helical" evidence="6">
    <location>
        <begin position="112"/>
        <end position="133"/>
    </location>
</feature>
<evidence type="ECO:0000256" key="2">
    <source>
        <dbReference type="ARBA" id="ARBA00022692"/>
    </source>
</evidence>
<gene>
    <name evidence="8" type="ordered locus">Rvan_0394</name>
</gene>
<evidence type="ECO:0000259" key="7">
    <source>
        <dbReference type="Pfam" id="PF04932"/>
    </source>
</evidence>
<evidence type="ECO:0000256" key="1">
    <source>
        <dbReference type="ARBA" id="ARBA00004141"/>
    </source>
</evidence>
<dbReference type="PANTHER" id="PTHR37422">
    <property type="entry name" value="TEICHURONIC ACID BIOSYNTHESIS PROTEIN TUAE"/>
    <property type="match status" value="1"/>
</dbReference>
<feature type="transmembrane region" description="Helical" evidence="6">
    <location>
        <begin position="246"/>
        <end position="264"/>
    </location>
</feature>
<feature type="transmembrane region" description="Helical" evidence="6">
    <location>
        <begin position="222"/>
        <end position="240"/>
    </location>
</feature>
<evidence type="ECO:0000256" key="3">
    <source>
        <dbReference type="ARBA" id="ARBA00022989"/>
    </source>
</evidence>
<dbReference type="STRING" id="648757.Rvan_0394"/>
<dbReference type="InterPro" id="IPR051533">
    <property type="entry name" value="WaaL-like"/>
</dbReference>
<feature type="domain" description="O-antigen ligase-related" evidence="7">
    <location>
        <begin position="231"/>
        <end position="382"/>
    </location>
</feature>
<keyword evidence="3 6" id="KW-1133">Transmembrane helix</keyword>
<evidence type="ECO:0000256" key="5">
    <source>
        <dbReference type="SAM" id="MobiDB-lite"/>
    </source>
</evidence>
<protein>
    <submittedName>
        <fullName evidence="8">O-antigen polymerase</fullName>
    </submittedName>
</protein>
<keyword evidence="9" id="KW-1185">Reference proteome</keyword>
<name>E3I7R4_RHOVT</name>
<dbReference type="GO" id="GO:0016020">
    <property type="term" value="C:membrane"/>
    <property type="evidence" value="ECO:0007669"/>
    <property type="project" value="UniProtKB-SubCell"/>
</dbReference>
<keyword evidence="2 6" id="KW-0812">Transmembrane</keyword>